<protein>
    <recommendedName>
        <fullName evidence="4">Type III secretion protein HpaP</fullName>
    </recommendedName>
</protein>
<dbReference type="InterPro" id="IPR013390">
    <property type="entry name" value="T3SS_HpaP"/>
</dbReference>
<feature type="region of interest" description="Disordered" evidence="1">
    <location>
        <begin position="42"/>
        <end position="66"/>
    </location>
</feature>
<evidence type="ECO:0000313" key="3">
    <source>
        <dbReference type="Proteomes" id="UP000036338"/>
    </source>
</evidence>
<feature type="region of interest" description="Disordered" evidence="1">
    <location>
        <begin position="1"/>
        <end position="26"/>
    </location>
</feature>
<evidence type="ECO:0008006" key="4">
    <source>
        <dbReference type="Google" id="ProtNLM"/>
    </source>
</evidence>
<evidence type="ECO:0000256" key="1">
    <source>
        <dbReference type="SAM" id="MobiDB-lite"/>
    </source>
</evidence>
<dbReference type="EMBL" id="LDWR01000014">
    <property type="protein sequence ID" value="KML60537.1"/>
    <property type="molecule type" value="Genomic_DNA"/>
</dbReference>
<dbReference type="NCBIfam" id="TIGR02557">
    <property type="entry name" value="HpaP"/>
    <property type="match status" value="1"/>
</dbReference>
<dbReference type="Proteomes" id="UP000036338">
    <property type="component" value="Unassembled WGS sequence"/>
</dbReference>
<reference evidence="2 3" key="1">
    <citation type="submission" date="2015-05" db="EMBL/GenBank/DDBJ databases">
        <title>Draft genome of Burkholderia cepacia LK29.</title>
        <authorList>
            <person name="Chan X.Y."/>
        </authorList>
    </citation>
    <scope>NUCLEOTIDE SEQUENCE [LARGE SCALE GENOMIC DNA]</scope>
    <source>
        <strain evidence="2 3">LK29</strain>
    </source>
</reference>
<gene>
    <name evidence="2" type="ORF">VL15_09160</name>
</gene>
<comment type="caution">
    <text evidence="2">The sequence shown here is derived from an EMBL/GenBank/DDBJ whole genome shotgun (WGS) entry which is preliminary data.</text>
</comment>
<dbReference type="Pfam" id="PF09483">
    <property type="entry name" value="HpaP"/>
    <property type="match status" value="1"/>
</dbReference>
<accession>A0A0J5XCG7</accession>
<dbReference type="PATRIC" id="fig|292.27.peg.1437"/>
<sequence>MSRIHRPARIIAPATEPADPPGTRRARRFDYAALLRRRAVPRVAGTESDGDGDGQHAYDAPDFGAEGDDTGGHVPFGTARRHPRAGAALDERIGAASAPIVGAVYRQQNRFIELTARIAREIAEFCSNRSIARSGNWDVSLPLDPAVLPDTTLYLSLSPACLQLRFDAQDPSSRQLLWQHSRLLDRELTGLLDAWGEPRQIEIVIE</sequence>
<dbReference type="AlphaFoldDB" id="A0A0J5XCG7"/>
<dbReference type="RefSeq" id="WP_048245061.1">
    <property type="nucleotide sequence ID" value="NZ_LDWR01000014.1"/>
</dbReference>
<organism evidence="2 3">
    <name type="scientific">Burkholderia cepacia</name>
    <name type="common">Pseudomonas cepacia</name>
    <dbReference type="NCBI Taxonomy" id="292"/>
    <lineage>
        <taxon>Bacteria</taxon>
        <taxon>Pseudomonadati</taxon>
        <taxon>Pseudomonadota</taxon>
        <taxon>Betaproteobacteria</taxon>
        <taxon>Burkholderiales</taxon>
        <taxon>Burkholderiaceae</taxon>
        <taxon>Burkholderia</taxon>
        <taxon>Burkholderia cepacia complex</taxon>
    </lineage>
</organism>
<evidence type="ECO:0000313" key="2">
    <source>
        <dbReference type="EMBL" id="KML60537.1"/>
    </source>
</evidence>
<name>A0A0J5XCG7_BURCE</name>
<proteinExistence type="predicted"/>